<keyword evidence="2" id="KW-1185">Reference proteome</keyword>
<dbReference type="SUPFAM" id="SSF52047">
    <property type="entry name" value="RNI-like"/>
    <property type="match status" value="1"/>
</dbReference>
<evidence type="ECO:0000313" key="1">
    <source>
        <dbReference type="EMBL" id="RDX42843.1"/>
    </source>
</evidence>
<gene>
    <name evidence="1" type="ORF">OH76DRAFT_1475131</name>
</gene>
<protein>
    <recommendedName>
        <fullName evidence="3">F-box domain-containing protein</fullName>
    </recommendedName>
</protein>
<reference evidence="1 2" key="1">
    <citation type="journal article" date="2018" name="Biotechnol. Biofuels">
        <title>Integrative visual omics of the white-rot fungus Polyporus brumalis exposes the biotechnological potential of its oxidative enzymes for delignifying raw plant biomass.</title>
        <authorList>
            <person name="Miyauchi S."/>
            <person name="Rancon A."/>
            <person name="Drula E."/>
            <person name="Hage H."/>
            <person name="Chaduli D."/>
            <person name="Favel A."/>
            <person name="Grisel S."/>
            <person name="Henrissat B."/>
            <person name="Herpoel-Gimbert I."/>
            <person name="Ruiz-Duenas F.J."/>
            <person name="Chevret D."/>
            <person name="Hainaut M."/>
            <person name="Lin J."/>
            <person name="Wang M."/>
            <person name="Pangilinan J."/>
            <person name="Lipzen A."/>
            <person name="Lesage-Meessen L."/>
            <person name="Navarro D."/>
            <person name="Riley R."/>
            <person name="Grigoriev I.V."/>
            <person name="Zhou S."/>
            <person name="Raouche S."/>
            <person name="Rosso M.N."/>
        </authorList>
    </citation>
    <scope>NUCLEOTIDE SEQUENCE [LARGE SCALE GENOMIC DNA]</scope>
    <source>
        <strain evidence="1 2">BRFM 1820</strain>
    </source>
</reference>
<evidence type="ECO:0000313" key="2">
    <source>
        <dbReference type="Proteomes" id="UP000256964"/>
    </source>
</evidence>
<dbReference type="Gene3D" id="3.80.10.10">
    <property type="entry name" value="Ribonuclease Inhibitor"/>
    <property type="match status" value="1"/>
</dbReference>
<dbReference type="OrthoDB" id="2794631at2759"/>
<proteinExistence type="predicted"/>
<dbReference type="STRING" id="139420.A0A371CRD2"/>
<dbReference type="EMBL" id="KZ857475">
    <property type="protein sequence ID" value="RDX42843.1"/>
    <property type="molecule type" value="Genomic_DNA"/>
</dbReference>
<dbReference type="AlphaFoldDB" id="A0A371CRD2"/>
<evidence type="ECO:0008006" key="3">
    <source>
        <dbReference type="Google" id="ProtNLM"/>
    </source>
</evidence>
<dbReference type="InterPro" id="IPR032675">
    <property type="entry name" value="LRR_dom_sf"/>
</dbReference>
<name>A0A371CRD2_9APHY</name>
<dbReference type="Proteomes" id="UP000256964">
    <property type="component" value="Unassembled WGS sequence"/>
</dbReference>
<accession>A0A371CRD2</accession>
<organism evidence="1 2">
    <name type="scientific">Lentinus brumalis</name>
    <dbReference type="NCBI Taxonomy" id="2498619"/>
    <lineage>
        <taxon>Eukaryota</taxon>
        <taxon>Fungi</taxon>
        <taxon>Dikarya</taxon>
        <taxon>Basidiomycota</taxon>
        <taxon>Agaricomycotina</taxon>
        <taxon>Agaricomycetes</taxon>
        <taxon>Polyporales</taxon>
        <taxon>Polyporaceae</taxon>
        <taxon>Lentinus</taxon>
    </lineage>
</organism>
<sequence length="564" mass="64393">MYRCLTINEILEIVFAYVDGYEYIEGFPAIKCRKTSALSTLAALACTCKTFRDVAQDVLWREIPDISVLICHLLPEEIQSYKASERTLYLTSNATEATWDRLDKFVTRIRFIGRRLPYPSAVRCRLDGPSILQPLEHYLQRRFGRPFPKLADVIYQHHWSHPAYVRLLLLPQILTVRFPLDAFRDEIQDVGPHYYDDSAWYGSGNPARQLIAKTIPGMHSLKTVWLEDGLLAEYPVMSHLASLSTLEELWMDSHHADTDMTIPQTTRRFSSLRRLYLTGLWPGTPPADFLSYIKPASLQSLTFKWIHYNYEDERTGPRRLRHFFSVLSTTKPRRLEHVTAAARGDERSLEKTFIPSGSHPVGGGYLRCLEKGGKYLRSLCDITSLRTIKLEIDVVFQLSDDFLIQLASSLPHLEHLSTIPGVLYAFKLLPTFSGLLALVENCPRLSILRLAVRTVFPKAQEDGDTATGSHPVLLTSSMRIFDLFTTPVSEGVEASTVSAFLKSTFPNLERFRVALQASHEPDFSAEERENACAQWSRIVEAMVEARLERDTDMNIDSLRAWYVR</sequence>